<sequence>MKRFCLLQWIFSALLACSITVGCSRPAETPQETTSTESEAHVKSEDTPGADPDPAEAVAAIEQISAGMRKNGDDQIIEVDFIGKEVSPEALEALAKLPKLRSLLLRESNAGDDALIAVGKCSQLENLDLRECPVSNAGLAHLVGLEKLKALRLSGQSGATTVDDGGMESVAKLPQLKVLALDFLWISGDGLQQLKPLTDLRELYLASTLVGDEDLKALSQFPELRKLRVSKLSQLSGQGIQEISQLSKLEELDVSEDSSLSNDDISSLSKLTKLTKLNLWRVPISDAGVEHLAPLTKLTWLNLDNTQLSDAGLSTLKEMKELKFLHLGSTQISNAGLPQLSELKSLDKLVVTRTAVNQEGVDKLQPELPDTEIQLKYLGNN</sequence>
<dbReference type="OrthoDB" id="232968at2"/>
<evidence type="ECO:0000256" key="2">
    <source>
        <dbReference type="SAM" id="SignalP"/>
    </source>
</evidence>
<protein>
    <submittedName>
        <fullName evidence="3">Leucine-rich repeat cysteine-containing subtype</fullName>
    </submittedName>
</protein>
<dbReference type="HOGENOM" id="CLU_049026_0_0_0"/>
<keyword evidence="2" id="KW-0732">Signal</keyword>
<proteinExistence type="predicted"/>
<accession>F0SGE6</accession>
<feature type="signal peptide" evidence="2">
    <location>
        <begin position="1"/>
        <end position="27"/>
    </location>
</feature>
<dbReference type="STRING" id="756272.Plabr_2946"/>
<dbReference type="InterPro" id="IPR006553">
    <property type="entry name" value="Leu-rich_rpt_Cys-con_subtyp"/>
</dbReference>
<dbReference type="GO" id="GO:0019005">
    <property type="term" value="C:SCF ubiquitin ligase complex"/>
    <property type="evidence" value="ECO:0007669"/>
    <property type="project" value="TreeGrafter"/>
</dbReference>
<dbReference type="AlphaFoldDB" id="F0SGE6"/>
<dbReference type="eggNOG" id="COG4886">
    <property type="taxonomic scope" value="Bacteria"/>
</dbReference>
<dbReference type="PANTHER" id="PTHR13318">
    <property type="entry name" value="PARTNER OF PAIRED, ISOFORM B-RELATED"/>
    <property type="match status" value="1"/>
</dbReference>
<dbReference type="SUPFAM" id="SSF52047">
    <property type="entry name" value="RNI-like"/>
    <property type="match status" value="1"/>
</dbReference>
<dbReference type="PROSITE" id="PS51257">
    <property type="entry name" value="PROKAR_LIPOPROTEIN"/>
    <property type="match status" value="1"/>
</dbReference>
<evidence type="ECO:0000313" key="3">
    <source>
        <dbReference type="EMBL" id="ADY60545.1"/>
    </source>
</evidence>
<feature type="region of interest" description="Disordered" evidence="1">
    <location>
        <begin position="26"/>
        <end position="54"/>
    </location>
</feature>
<dbReference type="InterPro" id="IPR032675">
    <property type="entry name" value="LRR_dom_sf"/>
</dbReference>
<dbReference type="Gene3D" id="3.80.10.10">
    <property type="entry name" value="Ribonuclease Inhibitor"/>
    <property type="match status" value="3"/>
</dbReference>
<dbReference type="Proteomes" id="UP000006860">
    <property type="component" value="Chromosome"/>
</dbReference>
<dbReference type="RefSeq" id="WP_013629267.1">
    <property type="nucleotide sequence ID" value="NC_015174.1"/>
</dbReference>
<gene>
    <name evidence="3" type="ordered locus">Plabr_2946</name>
</gene>
<evidence type="ECO:0000256" key="1">
    <source>
        <dbReference type="SAM" id="MobiDB-lite"/>
    </source>
</evidence>
<reference evidence="4" key="1">
    <citation type="submission" date="2011-02" db="EMBL/GenBank/DDBJ databases">
        <title>The complete genome of Planctomyces brasiliensis DSM 5305.</title>
        <authorList>
            <person name="Lucas S."/>
            <person name="Copeland A."/>
            <person name="Lapidus A."/>
            <person name="Bruce D."/>
            <person name="Goodwin L."/>
            <person name="Pitluck S."/>
            <person name="Kyrpides N."/>
            <person name="Mavromatis K."/>
            <person name="Pagani I."/>
            <person name="Ivanova N."/>
            <person name="Ovchinnikova G."/>
            <person name="Lu M."/>
            <person name="Detter J.C."/>
            <person name="Han C."/>
            <person name="Land M."/>
            <person name="Hauser L."/>
            <person name="Markowitz V."/>
            <person name="Cheng J.-F."/>
            <person name="Hugenholtz P."/>
            <person name="Woyke T."/>
            <person name="Wu D."/>
            <person name="Tindall B."/>
            <person name="Pomrenke H.G."/>
            <person name="Brambilla E."/>
            <person name="Klenk H.-P."/>
            <person name="Eisen J.A."/>
        </authorList>
    </citation>
    <scope>NUCLEOTIDE SEQUENCE [LARGE SCALE GENOMIC DNA]</scope>
    <source>
        <strain evidence="4">ATCC 49424 / DSM 5305 / JCM 21570 / NBRC 103401 / IFAM 1448</strain>
    </source>
</reference>
<feature type="compositionally biased region" description="Low complexity" evidence="1">
    <location>
        <begin position="26"/>
        <end position="37"/>
    </location>
</feature>
<dbReference type="SMART" id="SM00367">
    <property type="entry name" value="LRR_CC"/>
    <property type="match status" value="3"/>
</dbReference>
<dbReference type="EMBL" id="CP002546">
    <property type="protein sequence ID" value="ADY60545.1"/>
    <property type="molecule type" value="Genomic_DNA"/>
</dbReference>
<dbReference type="GO" id="GO:0031146">
    <property type="term" value="P:SCF-dependent proteasomal ubiquitin-dependent protein catabolic process"/>
    <property type="evidence" value="ECO:0007669"/>
    <property type="project" value="TreeGrafter"/>
</dbReference>
<feature type="chain" id="PRO_5003260326" evidence="2">
    <location>
        <begin position="28"/>
        <end position="381"/>
    </location>
</feature>
<dbReference type="KEGG" id="pbs:Plabr_2946"/>
<evidence type="ECO:0000313" key="4">
    <source>
        <dbReference type="Proteomes" id="UP000006860"/>
    </source>
</evidence>
<organism evidence="3 4">
    <name type="scientific">Rubinisphaera brasiliensis (strain ATCC 49424 / DSM 5305 / JCM 21570 / IAM 15109 / NBRC 103401 / IFAM 1448)</name>
    <name type="common">Planctomyces brasiliensis</name>
    <dbReference type="NCBI Taxonomy" id="756272"/>
    <lineage>
        <taxon>Bacteria</taxon>
        <taxon>Pseudomonadati</taxon>
        <taxon>Planctomycetota</taxon>
        <taxon>Planctomycetia</taxon>
        <taxon>Planctomycetales</taxon>
        <taxon>Planctomycetaceae</taxon>
        <taxon>Rubinisphaera</taxon>
    </lineage>
</organism>
<keyword evidence="4" id="KW-1185">Reference proteome</keyword>
<name>F0SGE6_RUBBR</name>